<evidence type="ECO:0000313" key="3">
    <source>
        <dbReference type="Proteomes" id="UP000192796"/>
    </source>
</evidence>
<keyword evidence="3" id="KW-1185">Reference proteome</keyword>
<sequence>MKKNVLVFGLLSGLVITCFAVYSSISCYYNSNFKANEVVGYAGMLVAFSFIFLGIKNYRDKFNNGIISFGKAFKVGLFITLIASSFYVLTWVIEYYVFFPDWLDKYCSHMINEAKQSGVTQLELNKTNAQMNTLREMYKNPLFVVLLTYVEVLPVGLVISLISALILKRKARPGGLAATIA</sequence>
<dbReference type="Proteomes" id="UP000192796">
    <property type="component" value="Unassembled WGS sequence"/>
</dbReference>
<keyword evidence="1" id="KW-0472">Membrane</keyword>
<protein>
    <recommendedName>
        <fullName evidence="4">DUF4199 domain-containing protein</fullName>
    </recommendedName>
</protein>
<dbReference type="RefSeq" id="WP_081146911.1">
    <property type="nucleotide sequence ID" value="NZ_LVYD01000042.1"/>
</dbReference>
<dbReference type="AlphaFoldDB" id="A0A1V9G0Y3"/>
<dbReference type="STRING" id="1703345.A3860_20185"/>
<evidence type="ECO:0008006" key="4">
    <source>
        <dbReference type="Google" id="ProtNLM"/>
    </source>
</evidence>
<dbReference type="PROSITE" id="PS51257">
    <property type="entry name" value="PROKAR_LIPOPROTEIN"/>
    <property type="match status" value="1"/>
</dbReference>
<dbReference type="OrthoDB" id="6384283at2"/>
<keyword evidence="1" id="KW-1133">Transmembrane helix</keyword>
<name>A0A1V9G0Y3_9BACT</name>
<comment type="caution">
    <text evidence="2">The sequence shown here is derived from an EMBL/GenBank/DDBJ whole genome shotgun (WGS) entry which is preliminary data.</text>
</comment>
<feature type="transmembrane region" description="Helical" evidence="1">
    <location>
        <begin position="142"/>
        <end position="167"/>
    </location>
</feature>
<dbReference type="Pfam" id="PF13858">
    <property type="entry name" value="DUF4199"/>
    <property type="match status" value="1"/>
</dbReference>
<organism evidence="2 3">
    <name type="scientific">Niastella vici</name>
    <dbReference type="NCBI Taxonomy" id="1703345"/>
    <lineage>
        <taxon>Bacteria</taxon>
        <taxon>Pseudomonadati</taxon>
        <taxon>Bacteroidota</taxon>
        <taxon>Chitinophagia</taxon>
        <taxon>Chitinophagales</taxon>
        <taxon>Chitinophagaceae</taxon>
        <taxon>Niastella</taxon>
    </lineage>
</organism>
<evidence type="ECO:0000256" key="1">
    <source>
        <dbReference type="SAM" id="Phobius"/>
    </source>
</evidence>
<keyword evidence="1" id="KW-0812">Transmembrane</keyword>
<reference evidence="2 3" key="1">
    <citation type="submission" date="2016-03" db="EMBL/GenBank/DDBJ databases">
        <title>Niastella vici sp. nov., isolated from farmland soil.</title>
        <authorList>
            <person name="Chen L."/>
            <person name="Wang D."/>
            <person name="Yang S."/>
            <person name="Wang G."/>
        </authorList>
    </citation>
    <scope>NUCLEOTIDE SEQUENCE [LARGE SCALE GENOMIC DNA]</scope>
    <source>
        <strain evidence="2 3">DJ57</strain>
    </source>
</reference>
<dbReference type="InterPro" id="IPR025250">
    <property type="entry name" value="DUF4199"/>
</dbReference>
<evidence type="ECO:0000313" key="2">
    <source>
        <dbReference type="EMBL" id="OQP64295.1"/>
    </source>
</evidence>
<gene>
    <name evidence="2" type="ORF">A3860_20185</name>
</gene>
<accession>A0A1V9G0Y3</accession>
<dbReference type="EMBL" id="LVYD01000042">
    <property type="protein sequence ID" value="OQP64295.1"/>
    <property type="molecule type" value="Genomic_DNA"/>
</dbReference>
<feature type="transmembrane region" description="Helical" evidence="1">
    <location>
        <begin position="39"/>
        <end position="55"/>
    </location>
</feature>
<feature type="transmembrane region" description="Helical" evidence="1">
    <location>
        <begin position="75"/>
        <end position="98"/>
    </location>
</feature>
<proteinExistence type="predicted"/>